<name>A0A8K0JKL4_9TREE</name>
<evidence type="ECO:0000313" key="7">
    <source>
        <dbReference type="Proteomes" id="UP000812966"/>
    </source>
</evidence>
<dbReference type="AlphaFoldDB" id="A0A8K0JKL4"/>
<evidence type="ECO:0000313" key="6">
    <source>
        <dbReference type="EMBL" id="KAG7532104.1"/>
    </source>
</evidence>
<organism evidence="6 7">
    <name type="scientific">Filobasidium floriforme</name>
    <dbReference type="NCBI Taxonomy" id="5210"/>
    <lineage>
        <taxon>Eukaryota</taxon>
        <taxon>Fungi</taxon>
        <taxon>Dikarya</taxon>
        <taxon>Basidiomycota</taxon>
        <taxon>Agaricomycotina</taxon>
        <taxon>Tremellomycetes</taxon>
        <taxon>Filobasidiales</taxon>
        <taxon>Filobasidiaceae</taxon>
        <taxon>Filobasidium</taxon>
    </lineage>
</organism>
<reference evidence="6" key="1">
    <citation type="submission" date="2020-04" db="EMBL/GenBank/DDBJ databases">
        <title>Analysis of mating type loci in Filobasidium floriforme.</title>
        <authorList>
            <person name="Nowrousian M."/>
        </authorList>
    </citation>
    <scope>NUCLEOTIDE SEQUENCE</scope>
    <source>
        <strain evidence="6">CBS 6242</strain>
    </source>
</reference>
<dbReference type="EMBL" id="JABELV010000074">
    <property type="protein sequence ID" value="KAG7532104.1"/>
    <property type="molecule type" value="Genomic_DNA"/>
</dbReference>
<keyword evidence="7" id="KW-1185">Reference proteome</keyword>
<keyword evidence="3" id="KW-1133">Transmembrane helix</keyword>
<feature type="compositionally biased region" description="Pro residues" evidence="5">
    <location>
        <begin position="211"/>
        <end position="220"/>
    </location>
</feature>
<dbReference type="PANTHER" id="PTHR12665">
    <property type="entry name" value="ORMDL PROTEINS"/>
    <property type="match status" value="1"/>
</dbReference>
<comment type="subcellular location">
    <subcellularLocation>
        <location evidence="1">Membrane</location>
        <topology evidence="1">Multi-pass membrane protein</topology>
    </subcellularLocation>
</comment>
<evidence type="ECO:0000256" key="1">
    <source>
        <dbReference type="ARBA" id="ARBA00004141"/>
    </source>
</evidence>
<gene>
    <name evidence="6" type="ORF">FFLO_03846</name>
</gene>
<proteinExistence type="predicted"/>
<dbReference type="GO" id="GO:0005789">
    <property type="term" value="C:endoplasmic reticulum membrane"/>
    <property type="evidence" value="ECO:0007669"/>
    <property type="project" value="InterPro"/>
</dbReference>
<evidence type="ECO:0000256" key="5">
    <source>
        <dbReference type="SAM" id="MobiDB-lite"/>
    </source>
</evidence>
<feature type="region of interest" description="Disordered" evidence="5">
    <location>
        <begin position="203"/>
        <end position="236"/>
    </location>
</feature>
<accession>A0A8K0JKL4</accession>
<keyword evidence="4" id="KW-0472">Membrane</keyword>
<dbReference type="OrthoDB" id="1932233at2759"/>
<keyword evidence="2" id="KW-0812">Transmembrane</keyword>
<dbReference type="Pfam" id="PF04061">
    <property type="entry name" value="ORMDL"/>
    <property type="match status" value="1"/>
</dbReference>
<evidence type="ECO:0000256" key="4">
    <source>
        <dbReference type="ARBA" id="ARBA00023136"/>
    </source>
</evidence>
<dbReference type="Proteomes" id="UP000812966">
    <property type="component" value="Unassembled WGS sequence"/>
</dbReference>
<protein>
    <submittedName>
        <fullName evidence="6">Uncharacterized protein</fullName>
    </submittedName>
</protein>
<evidence type="ECO:0000256" key="2">
    <source>
        <dbReference type="ARBA" id="ARBA00022692"/>
    </source>
</evidence>
<dbReference type="InterPro" id="IPR007203">
    <property type="entry name" value="ORMDL"/>
</dbReference>
<evidence type="ECO:0000256" key="3">
    <source>
        <dbReference type="ARBA" id="ARBA00022989"/>
    </source>
</evidence>
<sequence>MGNLGASPMSLGMSLGEGANKNKGRGRSSSLVTVTEVGGDDGDQVVDRLGVGVNENANWVNAPGAWLIHPVIILLGKVLVDAIPNMTASYSWTIVNLGYVMASYTMFHSVTGVPFESSQPSGGAYDDLTLWEQIDAGAQYTPAKKWLTSVPILLFLISTHYVKYDPRLFFINFAACVFVLFPKLPALHRLRFHFTPLENKPVASNGVTPNPSRPGSPHPPGLRMSTLDPIMESRKA</sequence>
<comment type="caution">
    <text evidence="6">The sequence shown here is derived from an EMBL/GenBank/DDBJ whole genome shotgun (WGS) entry which is preliminary data.</text>
</comment>